<feature type="compositionally biased region" description="Basic and acidic residues" evidence="1">
    <location>
        <begin position="22"/>
        <end position="52"/>
    </location>
</feature>
<protein>
    <submittedName>
        <fullName evidence="2">Uncharacterized protein</fullName>
    </submittedName>
</protein>
<keyword evidence="3" id="KW-1185">Reference proteome</keyword>
<name>A0AA38C6H2_TAXCH</name>
<dbReference type="Proteomes" id="UP000824469">
    <property type="component" value="Unassembled WGS sequence"/>
</dbReference>
<evidence type="ECO:0000313" key="2">
    <source>
        <dbReference type="EMBL" id="KAH9291199.1"/>
    </source>
</evidence>
<reference evidence="2 3" key="1">
    <citation type="journal article" date="2021" name="Nat. Plants">
        <title>The Taxus genome provides insights into paclitaxel biosynthesis.</title>
        <authorList>
            <person name="Xiong X."/>
            <person name="Gou J."/>
            <person name="Liao Q."/>
            <person name="Li Y."/>
            <person name="Zhou Q."/>
            <person name="Bi G."/>
            <person name="Li C."/>
            <person name="Du R."/>
            <person name="Wang X."/>
            <person name="Sun T."/>
            <person name="Guo L."/>
            <person name="Liang H."/>
            <person name="Lu P."/>
            <person name="Wu Y."/>
            <person name="Zhang Z."/>
            <person name="Ro D.K."/>
            <person name="Shang Y."/>
            <person name="Huang S."/>
            <person name="Yan J."/>
        </authorList>
    </citation>
    <scope>NUCLEOTIDE SEQUENCE [LARGE SCALE GENOMIC DNA]</scope>
    <source>
        <strain evidence="2">Ta-2019</strain>
    </source>
</reference>
<evidence type="ECO:0000313" key="3">
    <source>
        <dbReference type="Proteomes" id="UP000824469"/>
    </source>
</evidence>
<comment type="caution">
    <text evidence="2">The sequence shown here is derived from an EMBL/GenBank/DDBJ whole genome shotgun (WGS) entry which is preliminary data.</text>
</comment>
<proteinExistence type="predicted"/>
<feature type="region of interest" description="Disordered" evidence="1">
    <location>
        <begin position="1"/>
        <end position="52"/>
    </location>
</feature>
<dbReference type="EMBL" id="JAHRHJ020003774">
    <property type="protein sequence ID" value="KAH9291199.1"/>
    <property type="molecule type" value="Genomic_DNA"/>
</dbReference>
<feature type="non-terminal residue" evidence="2">
    <location>
        <position position="52"/>
    </location>
</feature>
<evidence type="ECO:0000256" key="1">
    <source>
        <dbReference type="SAM" id="MobiDB-lite"/>
    </source>
</evidence>
<organism evidence="2 3">
    <name type="scientific">Taxus chinensis</name>
    <name type="common">Chinese yew</name>
    <name type="synonym">Taxus wallichiana var. chinensis</name>
    <dbReference type="NCBI Taxonomy" id="29808"/>
    <lineage>
        <taxon>Eukaryota</taxon>
        <taxon>Viridiplantae</taxon>
        <taxon>Streptophyta</taxon>
        <taxon>Embryophyta</taxon>
        <taxon>Tracheophyta</taxon>
        <taxon>Spermatophyta</taxon>
        <taxon>Pinopsida</taxon>
        <taxon>Pinidae</taxon>
        <taxon>Conifers II</taxon>
        <taxon>Cupressales</taxon>
        <taxon>Taxaceae</taxon>
        <taxon>Taxus</taxon>
    </lineage>
</organism>
<accession>A0AA38C6H2</accession>
<sequence>MRRREERKGQNRARRNTANEPEGGRGGREREGGGAGAEKTDGGGAGKREKQN</sequence>
<gene>
    <name evidence="2" type="ORF">KI387_043610</name>
</gene>
<dbReference type="AlphaFoldDB" id="A0AA38C6H2"/>